<evidence type="ECO:0000313" key="1">
    <source>
        <dbReference type="EMBL" id="CUM60684.1"/>
    </source>
</evidence>
<protein>
    <submittedName>
        <fullName evidence="1">Uncharacterized protein</fullName>
    </submittedName>
</protein>
<sequence>MTATFDYYQLANSQEGVGGGFKYKTVPHITLKSIANNPEIREGMNRIEIEQAINKYADQETLYDQPLLDKSKARITGPFTVEAVPAPTVKPIDDIINPAIPDNSIALLGFDYYNTKTGNIESGSVEKIAVWMLDIDYDGRSIFPRQVFFPMAGEKDAWSRVAKNLKAEIDEDLIESYQGTVSLPFEM</sequence>
<gene>
    <name evidence="1" type="ORF">PLAM_2718</name>
</gene>
<organism evidence="1">
    <name type="scientific">Planktothrix agardhii</name>
    <name type="common">Oscillatoria agardhii</name>
    <dbReference type="NCBI Taxonomy" id="1160"/>
    <lineage>
        <taxon>Bacteria</taxon>
        <taxon>Bacillati</taxon>
        <taxon>Cyanobacteriota</taxon>
        <taxon>Cyanophyceae</taxon>
        <taxon>Oscillatoriophycideae</taxon>
        <taxon>Oscillatoriales</taxon>
        <taxon>Microcoleaceae</taxon>
        <taxon>Planktothrix</taxon>
    </lineage>
</organism>
<proteinExistence type="predicted"/>
<dbReference type="EMBL" id="LO018304">
    <property type="protein sequence ID" value="CUM60684.1"/>
    <property type="molecule type" value="Genomic_DNA"/>
</dbReference>
<dbReference type="RefSeq" id="WP_235750963.1">
    <property type="nucleotide sequence ID" value="NZ_LR882950.1"/>
</dbReference>
<name>A0A1J1JKB4_PLAAG</name>
<reference evidence="1" key="1">
    <citation type="submission" date="2015-09" db="EMBL/GenBank/DDBJ databases">
        <authorList>
            <person name="Jackson K.R."/>
            <person name="Lunt B.L."/>
            <person name="Fisher J.N.B."/>
            <person name="Gardner A.V."/>
            <person name="Bailey M.E."/>
            <person name="Deus L.M."/>
            <person name="Earl A.S."/>
            <person name="Gibby P.D."/>
            <person name="Hartmann K.A."/>
            <person name="Liu J.E."/>
            <person name="Manci A.M."/>
            <person name="Nielsen D.A."/>
            <person name="Solomon M.B."/>
            <person name="Breakwell D.P."/>
            <person name="Burnett S.H."/>
            <person name="Grose J.H."/>
        </authorList>
    </citation>
    <scope>NUCLEOTIDE SEQUENCE</scope>
    <source>
        <strain evidence="1">7805</strain>
    </source>
</reference>
<dbReference type="AlphaFoldDB" id="A0A1J1JKB4"/>
<accession>A0A1J1JKB4</accession>